<dbReference type="GO" id="GO:0016020">
    <property type="term" value="C:membrane"/>
    <property type="evidence" value="ECO:0007669"/>
    <property type="project" value="UniProtKB-SubCell"/>
</dbReference>
<dbReference type="HOGENOM" id="CLU_028453_1_0_6"/>
<gene>
    <name evidence="8" type="ORF">LMI_1085</name>
    <name evidence="9" type="ORF">SAMN02982997_02647</name>
</gene>
<keyword evidence="2 6" id="KW-0812">Transmembrane</keyword>
<keyword evidence="5" id="KW-0175">Coiled coil</keyword>
<dbReference type="RefSeq" id="WP_045098818.1">
    <property type="nucleotide sequence ID" value="NZ_CP020614.1"/>
</dbReference>
<dbReference type="PANTHER" id="PTHR30386:SF26">
    <property type="entry name" value="TRANSPORT PROTEIN COMB"/>
    <property type="match status" value="1"/>
</dbReference>
<evidence type="ECO:0000256" key="6">
    <source>
        <dbReference type="SAM" id="Phobius"/>
    </source>
</evidence>
<reference evidence="8" key="2">
    <citation type="submission" date="2014-09" db="EMBL/GenBank/DDBJ databases">
        <authorList>
            <person name="GOMEZ-VALERO Laura"/>
        </authorList>
    </citation>
    <scope>NUCLEOTIDE SEQUENCE</scope>
    <source>
        <strain evidence="8">ATCC33218</strain>
    </source>
</reference>
<feature type="coiled-coil region" evidence="5">
    <location>
        <begin position="219"/>
        <end position="246"/>
    </location>
</feature>
<dbReference type="InterPro" id="IPR058790">
    <property type="entry name" value="BSH_CusB"/>
</dbReference>
<feature type="coiled-coil region" evidence="5">
    <location>
        <begin position="113"/>
        <end position="176"/>
    </location>
</feature>
<dbReference type="Pfam" id="PF25919">
    <property type="entry name" value="BSH_CusB"/>
    <property type="match status" value="1"/>
</dbReference>
<dbReference type="PANTHER" id="PTHR30386">
    <property type="entry name" value="MEMBRANE FUSION SUBUNIT OF EMRAB-TOLC MULTIDRUG EFFLUX PUMP"/>
    <property type="match status" value="1"/>
</dbReference>
<reference evidence="9 11" key="3">
    <citation type="submission" date="2016-10" db="EMBL/GenBank/DDBJ databases">
        <authorList>
            <person name="Varghese N."/>
            <person name="Submissions S."/>
        </authorList>
    </citation>
    <scope>NUCLEOTIDE SEQUENCE [LARGE SCALE GENOMIC DNA]</scope>
    <source>
        <strain evidence="9 11">ATCC 33218</strain>
    </source>
</reference>
<organism evidence="8 10">
    <name type="scientific">Legionella micdadei</name>
    <name type="common">Tatlockia micdadei</name>
    <dbReference type="NCBI Taxonomy" id="451"/>
    <lineage>
        <taxon>Bacteria</taxon>
        <taxon>Pseudomonadati</taxon>
        <taxon>Pseudomonadota</taxon>
        <taxon>Gammaproteobacteria</taxon>
        <taxon>Legionellales</taxon>
        <taxon>Legionellaceae</taxon>
        <taxon>Legionella</taxon>
    </lineage>
</organism>
<feature type="domain" description="CusB-like barrel-sandwich hybrid" evidence="7">
    <location>
        <begin position="75"/>
        <end position="281"/>
    </location>
</feature>
<evidence type="ECO:0000256" key="3">
    <source>
        <dbReference type="ARBA" id="ARBA00022989"/>
    </source>
</evidence>
<evidence type="ECO:0000256" key="4">
    <source>
        <dbReference type="ARBA" id="ARBA00023136"/>
    </source>
</evidence>
<accession>A0A098GEJ8</accession>
<dbReference type="Gene3D" id="2.40.50.100">
    <property type="match status" value="2"/>
</dbReference>
<name>A0A098GEJ8_LEGMI</name>
<dbReference type="InterPro" id="IPR050739">
    <property type="entry name" value="MFP"/>
</dbReference>
<dbReference type="STRING" id="451.B6N58_10080"/>
<dbReference type="OrthoDB" id="8439633at2"/>
<dbReference type="InterPro" id="IPR022275">
    <property type="entry name" value="NHPM_bacteriocin_SS_HylD"/>
</dbReference>
<protein>
    <submittedName>
        <fullName evidence="9">HlyD family secretion protein</fullName>
    </submittedName>
</protein>
<dbReference type="NCBIfam" id="TIGR03794">
    <property type="entry name" value="NHLM_micro_HlyD"/>
    <property type="match status" value="1"/>
</dbReference>
<evidence type="ECO:0000313" key="11">
    <source>
        <dbReference type="Proteomes" id="UP000182998"/>
    </source>
</evidence>
<evidence type="ECO:0000313" key="10">
    <source>
        <dbReference type="Proteomes" id="UP000032414"/>
    </source>
</evidence>
<dbReference type="KEGG" id="tmc:LMI_1085"/>
<dbReference type="AlphaFoldDB" id="A0A098GEJ8"/>
<evidence type="ECO:0000256" key="5">
    <source>
        <dbReference type="SAM" id="Coils"/>
    </source>
</evidence>
<evidence type="ECO:0000313" key="8">
    <source>
        <dbReference type="EMBL" id="CEG60400.1"/>
    </source>
</evidence>
<evidence type="ECO:0000313" key="9">
    <source>
        <dbReference type="EMBL" id="SCY72188.1"/>
    </source>
</evidence>
<proteinExistence type="predicted"/>
<dbReference type="Gene3D" id="2.40.30.170">
    <property type="match status" value="1"/>
</dbReference>
<sequence length="425" mass="47820">MKDSELYRKQAIESAQERDEFQNAIRIITPKAWIYLVIFLMLFIGCLFWLIFGQISAIVEGQGIILAKNAAIINVMSPISGGYVKAVLVNPGEKVKKGQVLATLTNPNMAAEAKELRKYIDQEKTKLNNLTATAQKEIAIRLKRIEESMNYAKTINANLQEKKQHLESLLKIQETAFQKGILSRLELNDMQVAYYDAKEQISKNQNTLVELNQNRNDYIESWNTKLREQQEKVAQSEFNLRKLLENLQLTETVYSPVDGVIATNYVKKGDFLTEKQTLTNILTHSNDLEVVAFFNADEGKKIKVGMPAKVFPKHINALEYGGIVGRVTYISELPINPPSIESTVENQKLVDKFIQQGPVFKAKISLVHSPNTPSGYLWTTSNGPKENLSVGSVSSVGIIVKKQHPLSIIIPVIESAKNWMISKND</sequence>
<keyword evidence="4 6" id="KW-0472">Membrane</keyword>
<dbReference type="EMBL" id="LN614830">
    <property type="protein sequence ID" value="CEG60400.1"/>
    <property type="molecule type" value="Genomic_DNA"/>
</dbReference>
<feature type="transmembrane region" description="Helical" evidence="6">
    <location>
        <begin position="32"/>
        <end position="52"/>
    </location>
</feature>
<evidence type="ECO:0000256" key="1">
    <source>
        <dbReference type="ARBA" id="ARBA00004167"/>
    </source>
</evidence>
<keyword evidence="11" id="KW-1185">Reference proteome</keyword>
<comment type="subcellular location">
    <subcellularLocation>
        <location evidence="1">Membrane</location>
        <topology evidence="1">Single-pass membrane protein</topology>
    </subcellularLocation>
</comment>
<dbReference type="Proteomes" id="UP000032414">
    <property type="component" value="Chromosome I"/>
</dbReference>
<dbReference type="PATRIC" id="fig|451.8.peg.187"/>
<evidence type="ECO:0000259" key="7">
    <source>
        <dbReference type="Pfam" id="PF25919"/>
    </source>
</evidence>
<dbReference type="EMBL" id="FMVN01000015">
    <property type="protein sequence ID" value="SCY72188.1"/>
    <property type="molecule type" value="Genomic_DNA"/>
</dbReference>
<dbReference type="Proteomes" id="UP000182998">
    <property type="component" value="Unassembled WGS sequence"/>
</dbReference>
<dbReference type="Gene3D" id="1.10.287.470">
    <property type="entry name" value="Helix hairpin bin"/>
    <property type="match status" value="1"/>
</dbReference>
<keyword evidence="3 6" id="KW-1133">Transmembrane helix</keyword>
<evidence type="ECO:0000256" key="2">
    <source>
        <dbReference type="ARBA" id="ARBA00022692"/>
    </source>
</evidence>
<reference evidence="10" key="1">
    <citation type="submission" date="2014-09" db="EMBL/GenBank/DDBJ databases">
        <authorList>
            <person name="Gomez-Valero L."/>
        </authorList>
    </citation>
    <scope>NUCLEOTIDE SEQUENCE [LARGE SCALE GENOMIC DNA]</scope>
    <source>
        <strain evidence="10">ATCC33218</strain>
    </source>
</reference>